<comment type="caution">
    <text evidence="2">The sequence shown here is derived from an EMBL/GenBank/DDBJ whole genome shotgun (WGS) entry which is preliminary data.</text>
</comment>
<reference evidence="2 3" key="1">
    <citation type="submission" date="2018-08" db="EMBL/GenBank/DDBJ databases">
        <title>A genome reference for cultivated species of the human gut microbiota.</title>
        <authorList>
            <person name="Zou Y."/>
            <person name="Xue W."/>
            <person name="Luo G."/>
        </authorList>
    </citation>
    <scope>NUCLEOTIDE SEQUENCE [LARGE SCALE GENOMIC DNA]</scope>
    <source>
        <strain evidence="2 3">AF19-21</strain>
    </source>
</reference>
<organism evidence="2 3">
    <name type="scientific">Hungatella hathewayi</name>
    <dbReference type="NCBI Taxonomy" id="154046"/>
    <lineage>
        <taxon>Bacteria</taxon>
        <taxon>Bacillati</taxon>
        <taxon>Bacillota</taxon>
        <taxon>Clostridia</taxon>
        <taxon>Lachnospirales</taxon>
        <taxon>Lachnospiraceae</taxon>
        <taxon>Hungatella</taxon>
    </lineage>
</organism>
<dbReference type="PROSITE" id="PS51257">
    <property type="entry name" value="PROKAR_LIPOPROTEIN"/>
    <property type="match status" value="1"/>
</dbReference>
<dbReference type="RefSeq" id="WP_117440796.1">
    <property type="nucleotide sequence ID" value="NZ_QVIA01000007.1"/>
</dbReference>
<feature type="chain" id="PRO_5039003911" evidence="1">
    <location>
        <begin position="22"/>
        <end position="452"/>
    </location>
</feature>
<name>A0A3E2WZD9_9FIRM</name>
<gene>
    <name evidence="2" type="ORF">DWX41_08260</name>
</gene>
<evidence type="ECO:0000313" key="2">
    <source>
        <dbReference type="EMBL" id="RGC33052.1"/>
    </source>
</evidence>
<dbReference type="GeneID" id="93334707"/>
<evidence type="ECO:0000313" key="3">
    <source>
        <dbReference type="Proteomes" id="UP000261111"/>
    </source>
</evidence>
<feature type="signal peptide" evidence="1">
    <location>
        <begin position="1"/>
        <end position="21"/>
    </location>
</feature>
<dbReference type="Proteomes" id="UP000261111">
    <property type="component" value="Unassembled WGS sequence"/>
</dbReference>
<dbReference type="EMBL" id="QVIA01000007">
    <property type="protein sequence ID" value="RGC33052.1"/>
    <property type="molecule type" value="Genomic_DNA"/>
</dbReference>
<dbReference type="SUPFAM" id="SSF53850">
    <property type="entry name" value="Periplasmic binding protein-like II"/>
    <property type="match status" value="1"/>
</dbReference>
<dbReference type="PANTHER" id="PTHR43649">
    <property type="entry name" value="ARABINOSE-BINDING PROTEIN-RELATED"/>
    <property type="match status" value="1"/>
</dbReference>
<dbReference type="InterPro" id="IPR050490">
    <property type="entry name" value="Bact_solute-bd_prot1"/>
</dbReference>
<dbReference type="AlphaFoldDB" id="A0A3E2WZD9"/>
<evidence type="ECO:0000256" key="1">
    <source>
        <dbReference type="SAM" id="SignalP"/>
    </source>
</evidence>
<dbReference type="InterPro" id="IPR006059">
    <property type="entry name" value="SBP"/>
</dbReference>
<keyword evidence="1" id="KW-0732">Signal</keyword>
<accession>A0A3E2WZD9</accession>
<dbReference type="Gene3D" id="3.40.190.10">
    <property type="entry name" value="Periplasmic binding protein-like II"/>
    <property type="match status" value="2"/>
</dbReference>
<protein>
    <submittedName>
        <fullName evidence="2">Extracellular solute-binding protein</fullName>
    </submittedName>
</protein>
<dbReference type="Pfam" id="PF01547">
    <property type="entry name" value="SBP_bac_1"/>
    <property type="match status" value="1"/>
</dbReference>
<proteinExistence type="predicted"/>
<sequence length="452" mass="50036">MKRFLSVAVSLSLLLTMTGCAGKEGAKSGDSAQSKVSDTDKYNVDDMTFEDVTIRVATKMGGGAEDANSAYYESMVKKFNEMDNGITVEMTNITTEQDYIDKLSTDFAAGDAPNVFYDFGGSRDLDYVAAGAILDLEPYLEADPQWRDRFLDYWEPGTYSSYGYDGIYAVPWSCYQVVLYYNKEILEANKLEVPTTFDELMDACETLKSNGIAPFQVGEKSDFRFGHLHTVLSLKKYGPDVAEQLAKREMAYDSKEQIEIYSMIKEMVDKGYLGDNLLNMDMDQEDAKFKAGEAAFHYDGSWFAGTAADSDIFKEGKMGVARFPAITQEYANVDMGGAADAFFISTLGATDEEIAASVVFLKYLTSEEYVDGLLEANANTMAIKSNYEVDNYLLNDINTILSETEACKSDLQNYDTASHMITTVRAALQGLAMGNSPEEVGKQIVDTIAEYE</sequence>